<name>A0A8H8CNR7_PSICU</name>
<gene>
    <name evidence="1" type="ORF">JR316_002762</name>
</gene>
<organism evidence="1">
    <name type="scientific">Psilocybe cubensis</name>
    <name type="common">Psychedelic mushroom</name>
    <name type="synonym">Stropharia cubensis</name>
    <dbReference type="NCBI Taxonomy" id="181762"/>
    <lineage>
        <taxon>Eukaryota</taxon>
        <taxon>Fungi</taxon>
        <taxon>Dikarya</taxon>
        <taxon>Basidiomycota</taxon>
        <taxon>Agaricomycotina</taxon>
        <taxon>Agaricomycetes</taxon>
        <taxon>Agaricomycetidae</taxon>
        <taxon>Agaricales</taxon>
        <taxon>Agaricineae</taxon>
        <taxon>Strophariaceae</taxon>
        <taxon>Psilocybe</taxon>
    </lineage>
</organism>
<dbReference type="SUPFAM" id="SSF52047">
    <property type="entry name" value="RNI-like"/>
    <property type="match status" value="1"/>
</dbReference>
<reference evidence="1" key="1">
    <citation type="submission" date="2021-02" db="EMBL/GenBank/DDBJ databases">
        <title>Psilocybe cubensis genome.</title>
        <authorList>
            <person name="Mckernan K.J."/>
            <person name="Crawford S."/>
            <person name="Trippe A."/>
            <person name="Kane L.T."/>
            <person name="Mclaughlin S."/>
        </authorList>
    </citation>
    <scope>NUCLEOTIDE SEQUENCE [LARGE SCALE GENOMIC DNA]</scope>
    <source>
        <strain evidence="1">MGC-MH-2018</strain>
    </source>
</reference>
<evidence type="ECO:0000313" key="1">
    <source>
        <dbReference type="EMBL" id="KAG5173252.1"/>
    </source>
</evidence>
<dbReference type="OrthoDB" id="3365698at2759"/>
<comment type="caution">
    <text evidence="1">The sequence shown here is derived from an EMBL/GenBank/DDBJ whole genome shotgun (WGS) entry which is preliminary data.</text>
</comment>
<evidence type="ECO:0008006" key="2">
    <source>
        <dbReference type="Google" id="ProtNLM"/>
    </source>
</evidence>
<proteinExistence type="predicted"/>
<accession>A0A8H8CNR7</accession>
<protein>
    <recommendedName>
        <fullName evidence="2">F-box domain-containing protein</fullName>
    </recommendedName>
</protein>
<sequence>MKSFLLTPIQFVCGNIFHLAELVSEGLDIGGKARKWKRNFQKTQRVAAEKSKVAFFHVAIHLSGKRPTESPTPHLLWSNHVPNESEVRVIKDFIHHSEVEMEHYLEQLKVKKTWRKLTLFRYNETKKFMSEHKAIISPIRRLPPEMILQLIFIHAIEAEPERMAWHCMSSVPYGIAQVSSVWRKIALNTPDLWTRIPTIPIERLFTTKPQFLAFLSAIISRTGAAPLELSFYGPDYMASDGSHPAVNMLIEHSSRWKSLTIEISSLELSIFDAIKGRLPMLETLVIRGWYFISPISAFPIDIFHDSPRLREVSLFHVKSKMLNLPFHQLVRYEQEEGHPEQLNLLFNSSQLSTFKTLSLRAAYGFHVSLPSPFVTLTSLTTLMLRSQSSETHHWHLLDQLVLPVLEELLFDSERVPSSTKRYPSEPIFALITRGPRPRPLKKLYIRSLSTSNSGGLIALLRQLPFLTHLTTDMQHASDLQSIAHAGTQIIPNLRSCSFFADELLSEQCSELCRTLAANRCEKQHTEFVDNSSYSIPALHIHFPDDHIASDQQKILQQWSDTASSLKLRELRKSIIGCLPELTLYSRRKPSSRLRRQASFLLSSVREVNINNANEIYVSGIHKTLHRISTVFAGSSTSDSHLSDLAKLALEQWESKFNASHDDFRWLTLFPKSLTYISSFNDIRASTKAVEKIIFGELEGIIIPQSDTPWPSHRFS</sequence>
<dbReference type="AlphaFoldDB" id="A0A8H8CNR7"/>
<dbReference type="EMBL" id="JAFIQS010000002">
    <property type="protein sequence ID" value="KAG5173252.1"/>
    <property type="molecule type" value="Genomic_DNA"/>
</dbReference>